<protein>
    <submittedName>
        <fullName evidence="2">Uncharacterized protein</fullName>
    </submittedName>
</protein>
<dbReference type="Proteomes" id="UP001319060">
    <property type="component" value="Unassembled WGS sequence"/>
</dbReference>
<accession>A0ABS2ZCC7</accession>
<evidence type="ECO:0000313" key="3">
    <source>
        <dbReference type="Proteomes" id="UP001319060"/>
    </source>
</evidence>
<evidence type="ECO:0000313" key="2">
    <source>
        <dbReference type="EMBL" id="MBN3545091.1"/>
    </source>
</evidence>
<dbReference type="EMBL" id="JAFHKS010000042">
    <property type="protein sequence ID" value="MBN3545091.1"/>
    <property type="molecule type" value="Genomic_DNA"/>
</dbReference>
<feature type="region of interest" description="Disordered" evidence="1">
    <location>
        <begin position="132"/>
        <end position="169"/>
    </location>
</feature>
<gene>
    <name evidence="2" type="ORF">JYA64_07285</name>
</gene>
<dbReference type="RefSeq" id="WP_188403277.1">
    <property type="nucleotide sequence ID" value="NZ_BMCE01000002.1"/>
</dbReference>
<feature type="compositionally biased region" description="Basic and acidic residues" evidence="1">
    <location>
        <begin position="139"/>
        <end position="150"/>
    </location>
</feature>
<reference evidence="2 3" key="1">
    <citation type="submission" date="2021-01" db="EMBL/GenBank/DDBJ databases">
        <title>Genome Sequencing of Type Strains.</title>
        <authorList>
            <person name="Lemaire J.F."/>
            <person name="Inderbitzin P."/>
            <person name="Collins S.B."/>
            <person name="Wespe N."/>
            <person name="Knight-Connoni V."/>
        </authorList>
    </citation>
    <scope>NUCLEOTIDE SEQUENCE [LARGE SCALE GENOMIC DNA]</scope>
    <source>
        <strain evidence="2 3">DSM 14730</strain>
    </source>
</reference>
<evidence type="ECO:0000256" key="1">
    <source>
        <dbReference type="SAM" id="MobiDB-lite"/>
    </source>
</evidence>
<name>A0ABS2ZCC7_9BACL</name>
<sequence length="285" mass="32852">MAGNLSCNTDFLIVNYSVSVELTLLIKNLSKSNRLLSGMSLHKKNKQDIRYALSIKFSKQLLNLLNRKNEIALPNIRIKNRNNSLEIRFNFKNTKNQLIKQNENLLLIHKYDNADLKFKFVGELYSALFKGNKSPKKQPHVEKDTSRKEAQSTTKQIKPASSAIQEKKKYTNKSSKVKTYYDLSVIERKPIQNGTKKVNVRQDERKNQTKLEQPGVVTQRQKIEQGIKVKKGIYLSRSKWRNCGNCLSLQKYNICSVFKVEVDDNNCCKRFYPITVTLGGGFSPR</sequence>
<keyword evidence="3" id="KW-1185">Reference proteome</keyword>
<organism evidence="2 3">
    <name type="scientific">Fictibacillus barbaricus</name>
    <dbReference type="NCBI Taxonomy" id="182136"/>
    <lineage>
        <taxon>Bacteria</taxon>
        <taxon>Bacillati</taxon>
        <taxon>Bacillota</taxon>
        <taxon>Bacilli</taxon>
        <taxon>Bacillales</taxon>
        <taxon>Fictibacillaceae</taxon>
        <taxon>Fictibacillus</taxon>
    </lineage>
</organism>
<proteinExistence type="predicted"/>
<comment type="caution">
    <text evidence="2">The sequence shown here is derived from an EMBL/GenBank/DDBJ whole genome shotgun (WGS) entry which is preliminary data.</text>
</comment>